<evidence type="ECO:0000256" key="6">
    <source>
        <dbReference type="PROSITE-ProRule" id="PRU00175"/>
    </source>
</evidence>
<organism evidence="9">
    <name type="scientific">Cacopsylla melanoneura</name>
    <dbReference type="NCBI Taxonomy" id="428564"/>
    <lineage>
        <taxon>Eukaryota</taxon>
        <taxon>Metazoa</taxon>
        <taxon>Ecdysozoa</taxon>
        <taxon>Arthropoda</taxon>
        <taxon>Hexapoda</taxon>
        <taxon>Insecta</taxon>
        <taxon>Pterygota</taxon>
        <taxon>Neoptera</taxon>
        <taxon>Paraneoptera</taxon>
        <taxon>Hemiptera</taxon>
        <taxon>Sternorrhyncha</taxon>
        <taxon>Psylloidea</taxon>
        <taxon>Psyllidae</taxon>
        <taxon>Psyllinae</taxon>
        <taxon>Cacopsylla</taxon>
    </lineage>
</organism>
<feature type="compositionally biased region" description="Low complexity" evidence="7">
    <location>
        <begin position="1099"/>
        <end position="1115"/>
    </location>
</feature>
<dbReference type="AlphaFoldDB" id="A0A8D8X307"/>
<keyword evidence="4" id="KW-0862">Zinc</keyword>
<dbReference type="PROSITE" id="PS00518">
    <property type="entry name" value="ZF_RING_1"/>
    <property type="match status" value="1"/>
</dbReference>
<dbReference type="Gene3D" id="3.10.20.90">
    <property type="entry name" value="Phosphatidylinositol 3-kinase Catalytic Subunit, Chain A, domain 1"/>
    <property type="match status" value="1"/>
</dbReference>
<dbReference type="FunFam" id="3.30.40.10:FF:000033">
    <property type="entry name" value="Polycomb group RING finger protein 3"/>
    <property type="match status" value="1"/>
</dbReference>
<feature type="compositionally biased region" description="Polar residues" evidence="7">
    <location>
        <begin position="1023"/>
        <end position="1032"/>
    </location>
</feature>
<feature type="compositionally biased region" description="Basic and acidic residues" evidence="7">
    <location>
        <begin position="941"/>
        <end position="953"/>
    </location>
</feature>
<feature type="region of interest" description="Disordered" evidence="7">
    <location>
        <begin position="892"/>
        <end position="922"/>
    </location>
</feature>
<evidence type="ECO:0000313" key="9">
    <source>
        <dbReference type="EMBL" id="CAG6679760.1"/>
    </source>
</evidence>
<keyword evidence="5" id="KW-0539">Nucleus</keyword>
<dbReference type="InterPro" id="IPR001841">
    <property type="entry name" value="Znf_RING"/>
</dbReference>
<evidence type="ECO:0000256" key="2">
    <source>
        <dbReference type="ARBA" id="ARBA00022723"/>
    </source>
</evidence>
<feature type="compositionally biased region" description="Low complexity" evidence="7">
    <location>
        <begin position="388"/>
        <end position="401"/>
    </location>
</feature>
<dbReference type="PROSITE" id="PS50089">
    <property type="entry name" value="ZF_RING_2"/>
    <property type="match status" value="1"/>
</dbReference>
<dbReference type="Pfam" id="PF00097">
    <property type="entry name" value="zf-C3HC4"/>
    <property type="match status" value="1"/>
</dbReference>
<sequence>MEEQRPLVKLTDVNPYILCVLCRGYIVDATSIAECLHSFCRSCIILHLAQEDYCPRCKVQINNSKPDMYLKPDKTLQDIIYKIVPGLFHSEMKRRREHYNKMPDRDLDLHPESRGLSVDRLIYSPDEKISLSLAFCDSEKEKEIWDSTSTENQSVATILSRKKSSDSKTPPPPPPSSSESSSGVDEKTPPVSVIKSYLNCPAAMPLYLLKRFVRDKFGAGDNDKVELIYRRESLPDYYSLMDVAYIYPWNRNEPMQFFFRIYVSSVKSNAPKRTLPVPKPLKLKVEAVEKPNMPSASVDSEKPITNIADDKNKENLVENKISIKTEEDSNVMKPLNAPLVKVERESPVKLCGKENKAEPTAETNKIEALQKLTDNISTMVRDETKTASNTSQSFKTPSSSSLKDIGMLTTIPIASKPPPPTPNLTPSPSRPVSNCVRILPKPSPSSTSFTVPKSQVLSVPTTMTRPTHLTIRSSMPLRPNMCSSQTASHLILSAPSITRPVPSQTPVLFTTVAVPTPSPHQSQVATAVSAYNNAIKQNSIIYRTNSMLLPKPRPDMQQPIHQMSLVRTSTASDTKNCDKVNRLNERTNPHSKPLSRTEKVLKSAKYLNKFGTEIGEGDGKEVRKVNAMKEYIENPRILEELEIHAAETLLQVSRNCPPKENPPPTEQQPFKKPLPVLSPKSPKSMPLISDTITNVPPKITNVSPKIMPNGLTKKSNNSLNRKINDIKNHDESNQTKKAAFDPYDFDMSSSNIPMPSKPTPKRTIYSNNLSMNKLNSKPQIDSNDRKSGSPKLNSVSAPNTNDTCAKNDSTKPQDSFNIMLKSNGITSSLINSTRNDKLDLKRSFSETERCIETEDGMLSVSLMTHDSHQHLENKKRKVEEPDVSIQLMSLNSEDTNIAKKDPKDLLKRKPEQSDQNISHSHKKVCFRPNGKTVEHITEMLKDKKTNDHVKENGVKTSPTSEKKPENVPNSLPPKITKTLPKLIEINAAPFPKTPVTKTLNIKTQQTCSENNPKQELLTALDLSPSSKSPTGENQKLKSSPKSPNNANNFGARNSPVMNAPCRISPVNNGPSARSSPVNIAPARNSPVTVQSKSPKPDKVNPSSSSSCSPPKKTSPNGTEFRSIPDLVRPEYFKMLHTQNRSNNNHLQDWYKAMSVGSIPPHPLMFVPSPVPSPDSLSKT</sequence>
<feature type="region of interest" description="Disordered" evidence="7">
    <location>
        <begin position="741"/>
        <end position="813"/>
    </location>
</feature>
<reference evidence="9" key="1">
    <citation type="submission" date="2021-05" db="EMBL/GenBank/DDBJ databases">
        <authorList>
            <person name="Alioto T."/>
            <person name="Alioto T."/>
            <person name="Gomez Garrido J."/>
        </authorList>
    </citation>
    <scope>NUCLEOTIDE SEQUENCE</scope>
</reference>
<evidence type="ECO:0000256" key="3">
    <source>
        <dbReference type="ARBA" id="ARBA00022771"/>
    </source>
</evidence>
<proteinExistence type="predicted"/>
<dbReference type="Pfam" id="PF16207">
    <property type="entry name" value="RAWUL"/>
    <property type="match status" value="1"/>
</dbReference>
<keyword evidence="2" id="KW-0479">Metal-binding</keyword>
<feature type="domain" description="RING-type" evidence="8">
    <location>
        <begin position="19"/>
        <end position="58"/>
    </location>
</feature>
<keyword evidence="3 6" id="KW-0863">Zinc-finger</keyword>
<dbReference type="EMBL" id="HBUF01250027">
    <property type="protein sequence ID" value="CAG6679760.1"/>
    <property type="molecule type" value="Transcribed_RNA"/>
</dbReference>
<evidence type="ECO:0000259" key="8">
    <source>
        <dbReference type="PROSITE" id="PS50089"/>
    </source>
</evidence>
<feature type="compositionally biased region" description="Polar residues" evidence="7">
    <location>
        <begin position="1065"/>
        <end position="1077"/>
    </location>
</feature>
<dbReference type="InterPro" id="IPR013083">
    <property type="entry name" value="Znf_RING/FYVE/PHD"/>
</dbReference>
<dbReference type="GO" id="GO:0035102">
    <property type="term" value="C:PRC1 complex"/>
    <property type="evidence" value="ECO:0007669"/>
    <property type="project" value="TreeGrafter"/>
</dbReference>
<feature type="region of interest" description="Disordered" evidence="7">
    <location>
        <begin position="383"/>
        <end position="402"/>
    </location>
</feature>
<dbReference type="GO" id="GO:0000122">
    <property type="term" value="P:negative regulation of transcription by RNA polymerase II"/>
    <property type="evidence" value="ECO:0007669"/>
    <property type="project" value="TreeGrafter"/>
</dbReference>
<dbReference type="GO" id="GO:1990841">
    <property type="term" value="F:promoter-specific chromatin binding"/>
    <property type="evidence" value="ECO:0007669"/>
    <property type="project" value="TreeGrafter"/>
</dbReference>
<accession>A0A8D8X307</accession>
<dbReference type="GO" id="GO:0008270">
    <property type="term" value="F:zinc ion binding"/>
    <property type="evidence" value="ECO:0007669"/>
    <property type="project" value="UniProtKB-KW"/>
</dbReference>
<feature type="compositionally biased region" description="Basic and acidic residues" evidence="7">
    <location>
        <begin position="896"/>
        <end position="912"/>
    </location>
</feature>
<dbReference type="InterPro" id="IPR017907">
    <property type="entry name" value="Znf_RING_CS"/>
</dbReference>
<feature type="compositionally biased region" description="Pro residues" evidence="7">
    <location>
        <begin position="415"/>
        <end position="429"/>
    </location>
</feature>
<dbReference type="PANTHER" id="PTHR10825:SF29">
    <property type="entry name" value="POLYCOMB GROUP RING FINGER PROTEIN 1"/>
    <property type="match status" value="1"/>
</dbReference>
<evidence type="ECO:0000256" key="1">
    <source>
        <dbReference type="ARBA" id="ARBA00004123"/>
    </source>
</evidence>
<feature type="region of interest" description="Disordered" evidence="7">
    <location>
        <begin position="699"/>
        <end position="719"/>
    </location>
</feature>
<feature type="compositionally biased region" description="Polar residues" evidence="7">
    <location>
        <begin position="146"/>
        <end position="157"/>
    </location>
</feature>
<feature type="compositionally biased region" description="Low complexity" evidence="7">
    <location>
        <begin position="670"/>
        <end position="682"/>
    </location>
</feature>
<feature type="region of interest" description="Disordered" evidence="7">
    <location>
        <begin position="146"/>
        <end position="187"/>
    </location>
</feature>
<protein>
    <submittedName>
        <fullName evidence="9">Polycomb group protein Psc</fullName>
    </submittedName>
</protein>
<feature type="region of interest" description="Disordered" evidence="7">
    <location>
        <begin position="411"/>
        <end position="431"/>
    </location>
</feature>
<feature type="compositionally biased region" description="Low complexity" evidence="7">
    <location>
        <begin position="766"/>
        <end position="777"/>
    </location>
</feature>
<dbReference type="SUPFAM" id="SSF57850">
    <property type="entry name" value="RING/U-box"/>
    <property type="match status" value="1"/>
</dbReference>
<dbReference type="SMART" id="SM00184">
    <property type="entry name" value="RING"/>
    <property type="match status" value="1"/>
</dbReference>
<comment type="subcellular location">
    <subcellularLocation>
        <location evidence="1">Nucleus</location>
    </subcellularLocation>
</comment>
<feature type="region of interest" description="Disordered" evidence="7">
    <location>
        <begin position="654"/>
        <end position="682"/>
    </location>
</feature>
<dbReference type="PANTHER" id="PTHR10825">
    <property type="entry name" value="RING FINGER DOMAIN-CONTAINING, POLYCOMB GROUP COMPONENT"/>
    <property type="match status" value="1"/>
</dbReference>
<feature type="compositionally biased region" description="Low complexity" evidence="7">
    <location>
        <begin position="1036"/>
        <end position="1048"/>
    </location>
</feature>
<name>A0A8D8X307_9HEMI</name>
<feature type="compositionally biased region" description="Polar residues" evidence="7">
    <location>
        <begin position="790"/>
        <end position="813"/>
    </location>
</feature>
<feature type="region of interest" description="Disordered" evidence="7">
    <location>
        <begin position="1022"/>
        <end position="1122"/>
    </location>
</feature>
<dbReference type="InterPro" id="IPR018957">
    <property type="entry name" value="Znf_C3HC4_RING-type"/>
</dbReference>
<dbReference type="InterPro" id="IPR032443">
    <property type="entry name" value="RAWUL"/>
</dbReference>
<evidence type="ECO:0000256" key="5">
    <source>
        <dbReference type="ARBA" id="ARBA00023242"/>
    </source>
</evidence>
<dbReference type="Gene3D" id="3.30.40.10">
    <property type="entry name" value="Zinc/RING finger domain, C3HC4 (zinc finger)"/>
    <property type="match status" value="1"/>
</dbReference>
<feature type="region of interest" description="Disordered" evidence="7">
    <location>
        <begin position="941"/>
        <end position="975"/>
    </location>
</feature>
<evidence type="ECO:0000256" key="4">
    <source>
        <dbReference type="ARBA" id="ARBA00022833"/>
    </source>
</evidence>
<evidence type="ECO:0000256" key="7">
    <source>
        <dbReference type="SAM" id="MobiDB-lite"/>
    </source>
</evidence>